<dbReference type="Pfam" id="PF00535">
    <property type="entry name" value="Glycos_transf_2"/>
    <property type="match status" value="1"/>
</dbReference>
<evidence type="ECO:0000313" key="3">
    <source>
        <dbReference type="Proteomes" id="UP000281547"/>
    </source>
</evidence>
<keyword evidence="3" id="KW-1185">Reference proteome</keyword>
<evidence type="ECO:0000313" key="2">
    <source>
        <dbReference type="EMBL" id="RUT29974.1"/>
    </source>
</evidence>
<dbReference type="GO" id="GO:0016740">
    <property type="term" value="F:transferase activity"/>
    <property type="evidence" value="ECO:0007669"/>
    <property type="project" value="UniProtKB-KW"/>
</dbReference>
<organism evidence="2 3">
    <name type="scientific">Arsenicitalea aurantiaca</name>
    <dbReference type="NCBI Taxonomy" id="1783274"/>
    <lineage>
        <taxon>Bacteria</taxon>
        <taxon>Pseudomonadati</taxon>
        <taxon>Pseudomonadota</taxon>
        <taxon>Alphaproteobacteria</taxon>
        <taxon>Hyphomicrobiales</taxon>
        <taxon>Devosiaceae</taxon>
        <taxon>Arsenicitalea</taxon>
    </lineage>
</organism>
<dbReference type="Proteomes" id="UP000281547">
    <property type="component" value="Unassembled WGS sequence"/>
</dbReference>
<protein>
    <submittedName>
        <fullName evidence="2">Glycosyltransferase</fullName>
    </submittedName>
</protein>
<dbReference type="InterPro" id="IPR050834">
    <property type="entry name" value="Glycosyltransf_2"/>
</dbReference>
<dbReference type="Gene3D" id="3.90.550.10">
    <property type="entry name" value="Spore Coat Polysaccharide Biosynthesis Protein SpsA, Chain A"/>
    <property type="match status" value="1"/>
</dbReference>
<comment type="caution">
    <text evidence="2">The sequence shown here is derived from an EMBL/GenBank/DDBJ whole genome shotgun (WGS) entry which is preliminary data.</text>
</comment>
<reference evidence="2 3" key="1">
    <citation type="journal article" date="2016" name="Int. J. Syst. Evol. Microbiol.">
        <title>Arsenicitalea aurantiaca gen. nov., sp. nov., a new member of the family Hyphomicrobiaceae, isolated from high-arsenic sediment.</title>
        <authorList>
            <person name="Mu Y."/>
            <person name="Zhou L."/>
            <person name="Zeng X.C."/>
            <person name="Liu L."/>
            <person name="Pan Y."/>
            <person name="Chen X."/>
            <person name="Wang J."/>
            <person name="Li S."/>
            <person name="Li W.J."/>
            <person name="Wang Y."/>
        </authorList>
    </citation>
    <scope>NUCLEOTIDE SEQUENCE [LARGE SCALE GENOMIC DNA]</scope>
    <source>
        <strain evidence="2 3">42-50</strain>
    </source>
</reference>
<proteinExistence type="predicted"/>
<feature type="domain" description="Glycosyltransferase 2-like" evidence="1">
    <location>
        <begin position="14"/>
        <end position="157"/>
    </location>
</feature>
<keyword evidence="2" id="KW-0808">Transferase</keyword>
<evidence type="ECO:0000259" key="1">
    <source>
        <dbReference type="Pfam" id="PF00535"/>
    </source>
</evidence>
<name>A0A433X7D1_9HYPH</name>
<accession>A0A433X7D1</accession>
<dbReference type="AlphaFoldDB" id="A0A433X7D1"/>
<dbReference type="PANTHER" id="PTHR43685:SF2">
    <property type="entry name" value="GLYCOSYLTRANSFERASE 2-LIKE DOMAIN-CONTAINING PROTEIN"/>
    <property type="match status" value="1"/>
</dbReference>
<dbReference type="InterPro" id="IPR029044">
    <property type="entry name" value="Nucleotide-diphossugar_trans"/>
</dbReference>
<sequence length="336" mass="37738">MSTGSPYTQKSGISIAMATFEGRVFLEEQFESLMKQTRQPDELIIYDDASSDDTVSLLKKLKTRAPFRVEIIEGTANAGVNHAFGKALAACRGTYVFFCDQDDVWEPKKIERFVAAFERDPAIGLVFCDASQIDARGRSLPKSLWQQIRFNSQRRRRFQHDPVGELLRGGNFVYGMAAAFREQSISPFCPINADPRGMTHDTWLALHVIATGWQAVALDEKLVRYRRHGRQTTKKDSLSKAVGAQARTAARRGQSLALIEALTRLGHNISAAPTFRAKRHKAEALRQISSKISHLSLRERLRDSRNPFLALRASISAGYWRYAKGPASVLRDLWGI</sequence>
<dbReference type="InterPro" id="IPR001173">
    <property type="entry name" value="Glyco_trans_2-like"/>
</dbReference>
<dbReference type="EMBL" id="RZNJ01000004">
    <property type="protein sequence ID" value="RUT29974.1"/>
    <property type="molecule type" value="Genomic_DNA"/>
</dbReference>
<dbReference type="SUPFAM" id="SSF53448">
    <property type="entry name" value="Nucleotide-diphospho-sugar transferases"/>
    <property type="match status" value="1"/>
</dbReference>
<gene>
    <name evidence="2" type="ORF">EMQ25_11575</name>
</gene>
<dbReference type="PANTHER" id="PTHR43685">
    <property type="entry name" value="GLYCOSYLTRANSFERASE"/>
    <property type="match status" value="1"/>
</dbReference>